<dbReference type="PANTHER" id="PTHR46355:SF1">
    <property type="entry name" value="STING ER EXIT PROTEIN"/>
    <property type="match status" value="1"/>
</dbReference>
<evidence type="ECO:0000256" key="2">
    <source>
        <dbReference type="SAM" id="MobiDB-lite"/>
    </source>
</evidence>
<evidence type="ECO:0000313" key="5">
    <source>
        <dbReference type="Proteomes" id="UP000028828"/>
    </source>
</evidence>
<dbReference type="GO" id="GO:0090158">
    <property type="term" value="P:endoplasmic reticulum membrane organization"/>
    <property type="evidence" value="ECO:0007669"/>
    <property type="project" value="TreeGrafter"/>
</dbReference>
<dbReference type="InterPro" id="IPR029704">
    <property type="entry name" value="STEEP-like"/>
</dbReference>
<feature type="domain" description="STEEP1" evidence="3">
    <location>
        <begin position="39"/>
        <end position="142"/>
    </location>
</feature>
<gene>
    <name evidence="4" type="ORF">TGP89_222130</name>
</gene>
<dbReference type="EMBL" id="AEYI02001535">
    <property type="protein sequence ID" value="KFG36261.1"/>
    <property type="molecule type" value="Genomic_DNA"/>
</dbReference>
<dbReference type="InterPro" id="IPR057965">
    <property type="entry name" value="STEEP1_dom"/>
</dbReference>
<feature type="compositionally biased region" description="Basic and acidic residues" evidence="2">
    <location>
        <begin position="167"/>
        <end position="176"/>
    </location>
</feature>
<dbReference type="VEuPathDB" id="ToxoDB:TGP89_222130"/>
<dbReference type="GO" id="GO:0006888">
    <property type="term" value="P:endoplasmic reticulum to Golgi vesicle-mediated transport"/>
    <property type="evidence" value="ECO:0007669"/>
    <property type="project" value="TreeGrafter"/>
</dbReference>
<dbReference type="AlphaFoldDB" id="A0A086JVU3"/>
<protein>
    <recommendedName>
        <fullName evidence="3">STEEP1 domain-containing protein</fullName>
    </recommendedName>
</protein>
<comment type="caution">
    <text evidence="4">The sequence shown here is derived from an EMBL/GenBank/DDBJ whole genome shotgun (WGS) entry which is preliminary data.</text>
</comment>
<feature type="region of interest" description="Disordered" evidence="2">
    <location>
        <begin position="167"/>
        <end position="198"/>
    </location>
</feature>
<sequence>MPINPEGGFETELERDLRINRKRYASRVYTNANKFLLDEKFRVFHCKRCTSHVLITDADVDSAPRRRTDNAPVFCPDKNLVRLRTKPLPEPVKVKRLKGLETQFLHACTECGQHVAYQSVPHDKGKDVPFVYLIETAVIFPKKAVKPKLRCRVCGFIPRNEQHFEDHKRDRGHWDQESGNFPAAEETNDAPLNPIIVG</sequence>
<dbReference type="OrthoDB" id="418131at2759"/>
<organism evidence="4 5">
    <name type="scientific">Toxoplasma gondii p89</name>
    <dbReference type="NCBI Taxonomy" id="943119"/>
    <lineage>
        <taxon>Eukaryota</taxon>
        <taxon>Sar</taxon>
        <taxon>Alveolata</taxon>
        <taxon>Apicomplexa</taxon>
        <taxon>Conoidasida</taxon>
        <taxon>Coccidia</taxon>
        <taxon>Eucoccidiorida</taxon>
        <taxon>Eimeriorina</taxon>
        <taxon>Sarcocystidae</taxon>
        <taxon>Toxoplasma</taxon>
    </lineage>
</organism>
<dbReference type="Proteomes" id="UP000028828">
    <property type="component" value="Unassembled WGS sequence"/>
</dbReference>
<dbReference type="GO" id="GO:0005737">
    <property type="term" value="C:cytoplasm"/>
    <property type="evidence" value="ECO:0007669"/>
    <property type="project" value="GOC"/>
</dbReference>
<dbReference type="Pfam" id="PF25809">
    <property type="entry name" value="STEEP1"/>
    <property type="match status" value="1"/>
</dbReference>
<proteinExistence type="inferred from homology"/>
<comment type="similarity">
    <text evidence="1">Belongs to the STEEP1 family.</text>
</comment>
<evidence type="ECO:0000256" key="1">
    <source>
        <dbReference type="ARBA" id="ARBA00024205"/>
    </source>
</evidence>
<evidence type="ECO:0000259" key="3">
    <source>
        <dbReference type="Pfam" id="PF25809"/>
    </source>
</evidence>
<name>A0A086JVU3_TOXGO</name>
<evidence type="ECO:0000313" key="4">
    <source>
        <dbReference type="EMBL" id="KFG36261.1"/>
    </source>
</evidence>
<accession>A0A086JVU3</accession>
<reference evidence="4 5" key="1">
    <citation type="submission" date="2014-03" db="EMBL/GenBank/DDBJ databases">
        <authorList>
            <person name="Sibley D."/>
            <person name="Venepally P."/>
            <person name="Karamycheva S."/>
            <person name="Hadjithomas M."/>
            <person name="Khan A."/>
            <person name="Brunk B."/>
            <person name="Roos D."/>
            <person name="Caler E."/>
            <person name="Lorenzi H."/>
        </authorList>
    </citation>
    <scope>NUCLEOTIDE SEQUENCE [LARGE SCALE GENOMIC DNA]</scope>
    <source>
        <strain evidence="5">p89</strain>
    </source>
</reference>
<dbReference type="PANTHER" id="PTHR46355">
    <property type="entry name" value="UPF0428 PROTEIN CXORF56"/>
    <property type="match status" value="1"/>
</dbReference>